<protein>
    <submittedName>
        <fullName evidence="4">Uncharacterized protein</fullName>
    </submittedName>
</protein>
<dbReference type="InterPro" id="IPR043502">
    <property type="entry name" value="DNA/RNA_pol_sf"/>
</dbReference>
<reference evidence="4 5" key="1">
    <citation type="journal article" date="2022" name="Nat. Plants">
        <title>Genomes of leafy and leafless Platanthera orchids illuminate the evolution of mycoheterotrophy.</title>
        <authorList>
            <person name="Li M.H."/>
            <person name="Liu K.W."/>
            <person name="Li Z."/>
            <person name="Lu H.C."/>
            <person name="Ye Q.L."/>
            <person name="Zhang D."/>
            <person name="Wang J.Y."/>
            <person name="Li Y.F."/>
            <person name="Zhong Z.M."/>
            <person name="Liu X."/>
            <person name="Yu X."/>
            <person name="Liu D.K."/>
            <person name="Tu X.D."/>
            <person name="Liu B."/>
            <person name="Hao Y."/>
            <person name="Liao X.Y."/>
            <person name="Jiang Y.T."/>
            <person name="Sun W.H."/>
            <person name="Chen J."/>
            <person name="Chen Y.Q."/>
            <person name="Ai Y."/>
            <person name="Zhai J.W."/>
            <person name="Wu S.S."/>
            <person name="Zhou Z."/>
            <person name="Hsiao Y.Y."/>
            <person name="Wu W.L."/>
            <person name="Chen Y.Y."/>
            <person name="Lin Y.F."/>
            <person name="Hsu J.L."/>
            <person name="Li C.Y."/>
            <person name="Wang Z.W."/>
            <person name="Zhao X."/>
            <person name="Zhong W.Y."/>
            <person name="Ma X.K."/>
            <person name="Ma L."/>
            <person name="Huang J."/>
            <person name="Chen G.Z."/>
            <person name="Huang M.Z."/>
            <person name="Huang L."/>
            <person name="Peng D.H."/>
            <person name="Luo Y.B."/>
            <person name="Zou S.Q."/>
            <person name="Chen S.P."/>
            <person name="Lan S."/>
            <person name="Tsai W.C."/>
            <person name="Van de Peer Y."/>
            <person name="Liu Z.J."/>
        </authorList>
    </citation>
    <scope>NUCLEOTIDE SEQUENCE [LARGE SCALE GENOMIC DNA]</scope>
    <source>
        <strain evidence="4">Lor287</strain>
    </source>
</reference>
<dbReference type="PANTHER" id="PTHR37984:SF5">
    <property type="entry name" value="PROTEIN NYNRIN-LIKE"/>
    <property type="match status" value="1"/>
</dbReference>
<keyword evidence="5" id="KW-1185">Reference proteome</keyword>
<dbReference type="GO" id="GO:0003824">
    <property type="term" value="F:catalytic activity"/>
    <property type="evidence" value="ECO:0007669"/>
    <property type="project" value="UniProtKB-KW"/>
</dbReference>
<dbReference type="Gene3D" id="3.30.70.270">
    <property type="match status" value="1"/>
</dbReference>
<dbReference type="SUPFAM" id="SSF56672">
    <property type="entry name" value="DNA/RNA polymerases"/>
    <property type="match status" value="1"/>
</dbReference>
<feature type="domain" description="Reverse transcriptase" evidence="2">
    <location>
        <begin position="19"/>
        <end position="89"/>
    </location>
</feature>
<dbReference type="InterPro" id="IPR050951">
    <property type="entry name" value="Retrovirus_Pol_polyprotein"/>
</dbReference>
<organism evidence="4 5">
    <name type="scientific">Platanthera zijinensis</name>
    <dbReference type="NCBI Taxonomy" id="2320716"/>
    <lineage>
        <taxon>Eukaryota</taxon>
        <taxon>Viridiplantae</taxon>
        <taxon>Streptophyta</taxon>
        <taxon>Embryophyta</taxon>
        <taxon>Tracheophyta</taxon>
        <taxon>Spermatophyta</taxon>
        <taxon>Magnoliopsida</taxon>
        <taxon>Liliopsida</taxon>
        <taxon>Asparagales</taxon>
        <taxon>Orchidaceae</taxon>
        <taxon>Orchidoideae</taxon>
        <taxon>Orchideae</taxon>
        <taxon>Orchidinae</taxon>
        <taxon>Platanthera</taxon>
    </lineage>
</organism>
<evidence type="ECO:0000259" key="2">
    <source>
        <dbReference type="Pfam" id="PF00078"/>
    </source>
</evidence>
<sequence>MGGLICPSASPFSSPVLLVRKKDGSWRFCVVYRELNKVTVPDKYPISLIQELLDELHDATIFTKLDLYAGYHQIRVRPAVVAKTAFRTHDGHYEFMMLAMPDFSQPFLLECDASGVGVGPVLIQVGRPVAYFSRVFSDTIRSRSAYESELMGLVLAVQHWRPYLLG</sequence>
<evidence type="ECO:0000313" key="4">
    <source>
        <dbReference type="EMBL" id="KAK8913615.1"/>
    </source>
</evidence>
<dbReference type="EMBL" id="JBBWWQ010000021">
    <property type="protein sequence ID" value="KAK8913615.1"/>
    <property type="molecule type" value="Genomic_DNA"/>
</dbReference>
<dbReference type="Pfam" id="PF00078">
    <property type="entry name" value="RVT_1"/>
    <property type="match status" value="1"/>
</dbReference>
<proteinExistence type="predicted"/>
<dbReference type="Pfam" id="PF17919">
    <property type="entry name" value="RT_RNaseH_2"/>
    <property type="match status" value="1"/>
</dbReference>
<dbReference type="Proteomes" id="UP001418222">
    <property type="component" value="Unassembled WGS sequence"/>
</dbReference>
<keyword evidence="1" id="KW-0511">Multifunctional enzyme</keyword>
<dbReference type="Gene3D" id="3.10.20.370">
    <property type="match status" value="1"/>
</dbReference>
<dbReference type="InterPro" id="IPR043128">
    <property type="entry name" value="Rev_trsase/Diguanyl_cyclase"/>
</dbReference>
<evidence type="ECO:0000256" key="1">
    <source>
        <dbReference type="ARBA" id="ARBA00023268"/>
    </source>
</evidence>
<evidence type="ECO:0000259" key="3">
    <source>
        <dbReference type="Pfam" id="PF17919"/>
    </source>
</evidence>
<comment type="caution">
    <text evidence="4">The sequence shown here is derived from an EMBL/GenBank/DDBJ whole genome shotgun (WGS) entry which is preliminary data.</text>
</comment>
<dbReference type="InterPro" id="IPR000477">
    <property type="entry name" value="RT_dom"/>
</dbReference>
<accession>A0AAP0AS62</accession>
<feature type="domain" description="Reverse transcriptase/retrotransposon-derived protein RNase H-like" evidence="3">
    <location>
        <begin position="97"/>
        <end position="166"/>
    </location>
</feature>
<dbReference type="PANTHER" id="PTHR37984">
    <property type="entry name" value="PROTEIN CBG26694"/>
    <property type="match status" value="1"/>
</dbReference>
<gene>
    <name evidence="4" type="ORF">KSP39_PZI023922</name>
</gene>
<dbReference type="Gene3D" id="3.10.10.10">
    <property type="entry name" value="HIV Type 1 Reverse Transcriptase, subunit A, domain 1"/>
    <property type="match status" value="1"/>
</dbReference>
<evidence type="ECO:0000313" key="5">
    <source>
        <dbReference type="Proteomes" id="UP001418222"/>
    </source>
</evidence>
<dbReference type="CDD" id="cd01647">
    <property type="entry name" value="RT_LTR"/>
    <property type="match status" value="1"/>
</dbReference>
<dbReference type="AlphaFoldDB" id="A0AAP0AS62"/>
<name>A0AAP0AS62_9ASPA</name>
<dbReference type="InterPro" id="IPR041577">
    <property type="entry name" value="RT_RNaseH_2"/>
</dbReference>